<dbReference type="PROSITE" id="PS51078">
    <property type="entry name" value="ICLR_ED"/>
    <property type="match status" value="1"/>
</dbReference>
<name>A0A0U3P9M1_9MICC</name>
<dbReference type="PANTHER" id="PTHR30136">
    <property type="entry name" value="HELIX-TURN-HELIX TRANSCRIPTIONAL REGULATOR, ICLR FAMILY"/>
    <property type="match status" value="1"/>
</dbReference>
<dbReference type="GO" id="GO:0006071">
    <property type="term" value="P:glycerol metabolic process"/>
    <property type="evidence" value="ECO:0007669"/>
    <property type="project" value="UniProtKB-KW"/>
</dbReference>
<dbReference type="InterPro" id="IPR005471">
    <property type="entry name" value="Tscrpt_reg_IclR_N"/>
</dbReference>
<dbReference type="SUPFAM" id="SSF55781">
    <property type="entry name" value="GAF domain-like"/>
    <property type="match status" value="1"/>
</dbReference>
<dbReference type="GO" id="GO:0003700">
    <property type="term" value="F:DNA-binding transcription factor activity"/>
    <property type="evidence" value="ECO:0007669"/>
    <property type="project" value="TreeGrafter"/>
</dbReference>
<evidence type="ECO:0000259" key="7">
    <source>
        <dbReference type="PROSITE" id="PS51077"/>
    </source>
</evidence>
<dbReference type="EMBL" id="CP013747">
    <property type="protein sequence ID" value="ALV42080.1"/>
    <property type="molecule type" value="Genomic_DNA"/>
</dbReference>
<feature type="domain" description="IclR-ED" evidence="8">
    <location>
        <begin position="71"/>
        <end position="250"/>
    </location>
</feature>
<accession>A0A0U3P9M1</accession>
<dbReference type="Pfam" id="PF09339">
    <property type="entry name" value="HTH_IclR"/>
    <property type="match status" value="1"/>
</dbReference>
<evidence type="ECO:0000256" key="6">
    <source>
        <dbReference type="ARBA" id="ARBA00070406"/>
    </source>
</evidence>
<dbReference type="GO" id="GO:0045892">
    <property type="term" value="P:negative regulation of DNA-templated transcription"/>
    <property type="evidence" value="ECO:0007669"/>
    <property type="project" value="TreeGrafter"/>
</dbReference>
<dbReference type="Proteomes" id="UP000065151">
    <property type="component" value="Chromosome"/>
</dbReference>
<dbReference type="SUPFAM" id="SSF46785">
    <property type="entry name" value="Winged helix' DNA-binding domain"/>
    <property type="match status" value="1"/>
</dbReference>
<evidence type="ECO:0000256" key="5">
    <source>
        <dbReference type="ARBA" id="ARBA00058938"/>
    </source>
</evidence>
<evidence type="ECO:0000256" key="1">
    <source>
        <dbReference type="ARBA" id="ARBA00022798"/>
    </source>
</evidence>
<dbReference type="Gene3D" id="1.10.10.10">
    <property type="entry name" value="Winged helix-like DNA-binding domain superfamily/Winged helix DNA-binding domain"/>
    <property type="match status" value="1"/>
</dbReference>
<dbReference type="AlphaFoldDB" id="A0A0U3P9M1"/>
<dbReference type="FunFam" id="1.10.10.10:FF:000056">
    <property type="entry name" value="IclR family transcriptional regulator"/>
    <property type="match status" value="1"/>
</dbReference>
<dbReference type="PROSITE" id="PS51077">
    <property type="entry name" value="HTH_ICLR"/>
    <property type="match status" value="1"/>
</dbReference>
<dbReference type="RefSeq" id="WP_058931203.1">
    <property type="nucleotide sequence ID" value="NZ_CP013747.1"/>
</dbReference>
<dbReference type="InterPro" id="IPR029016">
    <property type="entry name" value="GAF-like_dom_sf"/>
</dbReference>
<dbReference type="InterPro" id="IPR014757">
    <property type="entry name" value="Tscrpt_reg_IclR_C"/>
</dbReference>
<protein>
    <recommendedName>
        <fullName evidence="6">Glycerol operon regulatory protein</fullName>
    </recommendedName>
</protein>
<proteinExistence type="predicted"/>
<keyword evidence="2" id="KW-0805">Transcription regulation</keyword>
<dbReference type="Gene3D" id="3.30.450.40">
    <property type="match status" value="1"/>
</dbReference>
<dbReference type="KEGG" id="psul:AU252_13695"/>
<dbReference type="InterPro" id="IPR050707">
    <property type="entry name" value="HTH_MetabolicPath_Reg"/>
</dbReference>
<dbReference type="Pfam" id="PF01614">
    <property type="entry name" value="IclR_C"/>
    <property type="match status" value="1"/>
</dbReference>
<dbReference type="GO" id="GO:0003677">
    <property type="term" value="F:DNA binding"/>
    <property type="evidence" value="ECO:0007669"/>
    <property type="project" value="UniProtKB-KW"/>
</dbReference>
<evidence type="ECO:0000313" key="9">
    <source>
        <dbReference type="EMBL" id="ALV42080.1"/>
    </source>
</evidence>
<dbReference type="STRING" id="121292.AU252_13695"/>
<evidence type="ECO:0000313" key="10">
    <source>
        <dbReference type="Proteomes" id="UP000065151"/>
    </source>
</evidence>
<evidence type="ECO:0000259" key="8">
    <source>
        <dbReference type="PROSITE" id="PS51078"/>
    </source>
</evidence>
<evidence type="ECO:0000256" key="4">
    <source>
        <dbReference type="ARBA" id="ARBA00023163"/>
    </source>
</evidence>
<comment type="function">
    <text evidence="5">May be an activator protein for the gylABX operon.</text>
</comment>
<gene>
    <name evidence="9" type="ORF">AU252_13695</name>
</gene>
<organism evidence="9">
    <name type="scientific">Pseudarthrobacter sulfonivorans</name>
    <dbReference type="NCBI Taxonomy" id="121292"/>
    <lineage>
        <taxon>Bacteria</taxon>
        <taxon>Bacillati</taxon>
        <taxon>Actinomycetota</taxon>
        <taxon>Actinomycetes</taxon>
        <taxon>Micrococcales</taxon>
        <taxon>Micrococcaceae</taxon>
        <taxon>Pseudarthrobacter</taxon>
    </lineage>
</organism>
<dbReference type="PANTHER" id="PTHR30136:SF24">
    <property type="entry name" value="HTH-TYPE TRANSCRIPTIONAL REPRESSOR ALLR"/>
    <property type="match status" value="1"/>
</dbReference>
<dbReference type="SMART" id="SM00346">
    <property type="entry name" value="HTH_ICLR"/>
    <property type="match status" value="1"/>
</dbReference>
<dbReference type="InterPro" id="IPR036388">
    <property type="entry name" value="WH-like_DNA-bd_sf"/>
</dbReference>
<feature type="domain" description="HTH iclR-type" evidence="7">
    <location>
        <begin position="9"/>
        <end position="70"/>
    </location>
</feature>
<dbReference type="InterPro" id="IPR036390">
    <property type="entry name" value="WH_DNA-bd_sf"/>
</dbReference>
<reference evidence="9 10" key="1">
    <citation type="submission" date="2015-12" db="EMBL/GenBank/DDBJ databases">
        <authorList>
            <person name="Shamseldin A."/>
            <person name="Moawad H."/>
            <person name="Abd El-Rahim W.M."/>
            <person name="Sadowsky M.J."/>
        </authorList>
    </citation>
    <scope>NUCLEOTIDE SEQUENCE [LARGE SCALE GENOMIC DNA]</scope>
    <source>
        <strain evidence="9 10">Ar51</strain>
    </source>
</reference>
<sequence>MAEKASGGVQSVERVFELLELITDAGGDVTLSELSSSTDLPLPTIHRLLRTLVSLGYIRQLPNRRYALGPRLIRLGEAASKQLGAVARPQLKNLVDRLGETSNMAVLDSDMVIYVAQVPSMHSMRMFTEVGRRAHTHDTGVGKAILAQLDDDVVRGIVARTGMPTPTAKSIGDIDSLLADLKLIRERGYSIDEEEQELGVRCFAMAVPNAPTPAAISVSGPISRVDQSFADRAVPLLRQAAMAISAELNQN</sequence>
<keyword evidence="4" id="KW-0804">Transcription</keyword>
<evidence type="ECO:0000256" key="3">
    <source>
        <dbReference type="ARBA" id="ARBA00023125"/>
    </source>
</evidence>
<keyword evidence="3" id="KW-0238">DNA-binding</keyword>
<evidence type="ECO:0000256" key="2">
    <source>
        <dbReference type="ARBA" id="ARBA00023015"/>
    </source>
</evidence>
<keyword evidence="1" id="KW-0319">Glycerol metabolism</keyword>